<dbReference type="SUPFAM" id="SSF54928">
    <property type="entry name" value="RNA-binding domain, RBD"/>
    <property type="match status" value="1"/>
</dbReference>
<dbReference type="InterPro" id="IPR007315">
    <property type="entry name" value="PIG-V/Gpi18"/>
</dbReference>
<dbReference type="EC" id="2.4.1.-" evidence="11"/>
<dbReference type="OrthoDB" id="10252502at2759"/>
<gene>
    <name evidence="12" type="ORF">JKP88DRAFT_350612</name>
</gene>
<evidence type="ECO:0000256" key="7">
    <source>
        <dbReference type="ARBA" id="ARBA00022692"/>
    </source>
</evidence>
<accession>A0A835YPR3</accession>
<keyword evidence="13" id="KW-1185">Reference proteome</keyword>
<dbReference type="Pfam" id="PF04188">
    <property type="entry name" value="Mannosyl_trans2"/>
    <property type="match status" value="1"/>
</dbReference>
<keyword evidence="8 11" id="KW-0256">Endoplasmic reticulum</keyword>
<keyword evidence="10 11" id="KW-0472">Membrane</keyword>
<feature type="transmembrane region" description="Helical" evidence="11">
    <location>
        <begin position="464"/>
        <end position="486"/>
    </location>
</feature>
<dbReference type="InterPro" id="IPR035979">
    <property type="entry name" value="RBD_domain_sf"/>
</dbReference>
<feature type="transmembrane region" description="Helical" evidence="11">
    <location>
        <begin position="187"/>
        <end position="210"/>
    </location>
</feature>
<dbReference type="PANTHER" id="PTHR12468:SF2">
    <property type="entry name" value="GPI MANNOSYLTRANSFERASE 2"/>
    <property type="match status" value="1"/>
</dbReference>
<dbReference type="Gene3D" id="3.30.70.330">
    <property type="match status" value="1"/>
</dbReference>
<feature type="transmembrane region" description="Helical" evidence="11">
    <location>
        <begin position="520"/>
        <end position="541"/>
    </location>
</feature>
<dbReference type="InterPro" id="IPR012677">
    <property type="entry name" value="Nucleotide-bd_a/b_plait_sf"/>
</dbReference>
<feature type="transmembrane region" description="Helical" evidence="11">
    <location>
        <begin position="273"/>
        <end position="300"/>
    </location>
</feature>
<evidence type="ECO:0000256" key="3">
    <source>
        <dbReference type="ARBA" id="ARBA00008698"/>
    </source>
</evidence>
<protein>
    <recommendedName>
        <fullName evidence="11">GPI mannosyltransferase 2</fullName>
        <ecNumber evidence="11">2.4.1.-</ecNumber>
    </recommendedName>
</protein>
<feature type="transmembrane region" description="Helical" evidence="11">
    <location>
        <begin position="222"/>
        <end position="239"/>
    </location>
</feature>
<evidence type="ECO:0000256" key="9">
    <source>
        <dbReference type="ARBA" id="ARBA00022989"/>
    </source>
</evidence>
<dbReference type="AlphaFoldDB" id="A0A835YPR3"/>
<evidence type="ECO:0000256" key="2">
    <source>
        <dbReference type="ARBA" id="ARBA00004687"/>
    </source>
</evidence>
<sequence>MRAQSRAGKHGPALKNVGRAQRTLKRVEQLPDANKVMVSNLDFKIGEIELREACEQFGDVVEVKIIKNRRVVLWAVISRILTVGLMIGSSLYLPEHRATGVLRFAGVDKHPIAAAFVKWDAAWLLQVADKGYPPPPWRMGRTSALKVPHSDVDFFEEQVHAFFPLYSWIVRHLAACVQSWFGLDWGFALVASAVALSNIAFVASAAALFHLSCSVLGDRRKALWGALAYCFNPASAFFSTTYTESAFAFLTFAGFAVLLSPKAHCTSLRKVPLAWLSAMLLCAATATRSNGVSAALIFGLAKLHWLVDEALKTRSTRSGVVVALRFIAGALATALQIALIVSPYIAFQGYAYQKFCAAASTKALQMHPWCLRAVPSLYAWVQERYWGVGLLRYYTVRNIPNFLLAAPVVAVSAWGAVELWQRAAWTAVIETVHMLLAAMGVRSKPSFAAQQRAHGAGRMLPPRASYAATAFALHWGALLCVAVLAMNVQVTTRFLAAACPPLHWRIGELLAGTKGRLCKWFTGVWVVLFFVAGPVAHALFLPWT</sequence>
<comment type="similarity">
    <text evidence="3 11">Belongs to the PIGV family.</text>
</comment>
<keyword evidence="4 11" id="KW-0337">GPI-anchor biosynthesis</keyword>
<evidence type="ECO:0000256" key="10">
    <source>
        <dbReference type="ARBA" id="ARBA00023136"/>
    </source>
</evidence>
<reference evidence="12" key="1">
    <citation type="submission" date="2021-02" db="EMBL/GenBank/DDBJ databases">
        <title>First Annotated Genome of the Yellow-green Alga Tribonema minus.</title>
        <authorList>
            <person name="Mahan K.M."/>
        </authorList>
    </citation>
    <scope>NUCLEOTIDE SEQUENCE</scope>
    <source>
        <strain evidence="12">UTEX B ZZ1240</strain>
    </source>
</reference>
<proteinExistence type="inferred from homology"/>
<feature type="transmembrane region" description="Helical" evidence="11">
    <location>
        <begin position="71"/>
        <end position="93"/>
    </location>
</feature>
<keyword evidence="5 11" id="KW-0328">Glycosyltransferase</keyword>
<evidence type="ECO:0000256" key="6">
    <source>
        <dbReference type="ARBA" id="ARBA00022679"/>
    </source>
</evidence>
<keyword evidence="6 11" id="KW-0808">Transferase</keyword>
<evidence type="ECO:0000256" key="5">
    <source>
        <dbReference type="ARBA" id="ARBA00022676"/>
    </source>
</evidence>
<keyword evidence="7 11" id="KW-0812">Transmembrane</keyword>
<comment type="caution">
    <text evidence="12">The sequence shown here is derived from an EMBL/GenBank/DDBJ whole genome shotgun (WGS) entry which is preliminary data.</text>
</comment>
<keyword evidence="9 11" id="KW-1133">Transmembrane helix</keyword>
<comment type="subcellular location">
    <subcellularLocation>
        <location evidence="1 11">Endoplasmic reticulum membrane</location>
        <topology evidence="1 11">Multi-pass membrane protein</topology>
    </subcellularLocation>
</comment>
<evidence type="ECO:0000313" key="13">
    <source>
        <dbReference type="Proteomes" id="UP000664859"/>
    </source>
</evidence>
<dbReference type="Proteomes" id="UP000664859">
    <property type="component" value="Unassembled WGS sequence"/>
</dbReference>
<feature type="transmembrane region" description="Helical" evidence="11">
    <location>
        <begin position="245"/>
        <end position="261"/>
    </location>
</feature>
<dbReference type="GO" id="GO:0003676">
    <property type="term" value="F:nucleic acid binding"/>
    <property type="evidence" value="ECO:0007669"/>
    <property type="project" value="InterPro"/>
</dbReference>
<evidence type="ECO:0000313" key="12">
    <source>
        <dbReference type="EMBL" id="KAG5177772.1"/>
    </source>
</evidence>
<comment type="pathway">
    <text evidence="2 11">Glycolipid biosynthesis; glycosylphosphatidylinositol-anchor biosynthesis.</text>
</comment>
<evidence type="ECO:0000256" key="4">
    <source>
        <dbReference type="ARBA" id="ARBA00022502"/>
    </source>
</evidence>
<comment type="function">
    <text evidence="11">Mannosyltransferase involved in glycosylphosphatidylinositol-anchor biosynthesis.</text>
</comment>
<dbReference type="GO" id="GO:0031501">
    <property type="term" value="C:mannosyltransferase complex"/>
    <property type="evidence" value="ECO:0007669"/>
    <property type="project" value="TreeGrafter"/>
</dbReference>
<dbReference type="PANTHER" id="PTHR12468">
    <property type="entry name" value="GPI MANNOSYLTRANSFERASE 2"/>
    <property type="match status" value="1"/>
</dbReference>
<organism evidence="12 13">
    <name type="scientific">Tribonema minus</name>
    <dbReference type="NCBI Taxonomy" id="303371"/>
    <lineage>
        <taxon>Eukaryota</taxon>
        <taxon>Sar</taxon>
        <taxon>Stramenopiles</taxon>
        <taxon>Ochrophyta</taxon>
        <taxon>PX clade</taxon>
        <taxon>Xanthophyceae</taxon>
        <taxon>Tribonematales</taxon>
        <taxon>Tribonemataceae</taxon>
        <taxon>Tribonema</taxon>
    </lineage>
</organism>
<dbReference type="UniPathway" id="UPA00196"/>
<dbReference type="GO" id="GO:0005789">
    <property type="term" value="C:endoplasmic reticulum membrane"/>
    <property type="evidence" value="ECO:0007669"/>
    <property type="project" value="UniProtKB-SubCell"/>
</dbReference>
<feature type="transmembrane region" description="Helical" evidence="11">
    <location>
        <begin position="399"/>
        <end position="417"/>
    </location>
</feature>
<evidence type="ECO:0000256" key="1">
    <source>
        <dbReference type="ARBA" id="ARBA00004477"/>
    </source>
</evidence>
<feature type="transmembrane region" description="Helical" evidence="11">
    <location>
        <begin position="320"/>
        <end position="345"/>
    </location>
</feature>
<dbReference type="GO" id="GO:0006506">
    <property type="term" value="P:GPI anchor biosynthetic process"/>
    <property type="evidence" value="ECO:0007669"/>
    <property type="project" value="UniProtKB-UniPathway"/>
</dbReference>
<evidence type="ECO:0000256" key="8">
    <source>
        <dbReference type="ARBA" id="ARBA00022824"/>
    </source>
</evidence>
<dbReference type="GO" id="GO:0004376">
    <property type="term" value="F:GPI mannosyltransferase activity"/>
    <property type="evidence" value="ECO:0007669"/>
    <property type="project" value="InterPro"/>
</dbReference>
<evidence type="ECO:0000256" key="11">
    <source>
        <dbReference type="RuleBase" id="RU363112"/>
    </source>
</evidence>
<name>A0A835YPR3_9STRA</name>
<dbReference type="GO" id="GO:0000009">
    <property type="term" value="F:alpha-1,6-mannosyltransferase activity"/>
    <property type="evidence" value="ECO:0007669"/>
    <property type="project" value="InterPro"/>
</dbReference>
<dbReference type="EMBL" id="JAFCMP010000522">
    <property type="protein sequence ID" value="KAG5177772.1"/>
    <property type="molecule type" value="Genomic_DNA"/>
</dbReference>